<protein>
    <submittedName>
        <fullName evidence="3">PX domain protein</fullName>
        <ecNumber evidence="3">1.6.5.3</ecNumber>
    </submittedName>
</protein>
<dbReference type="EC" id="1.6.5.3" evidence="3"/>
<feature type="transmembrane region" description="Helical" evidence="1">
    <location>
        <begin position="392"/>
        <end position="420"/>
    </location>
</feature>
<dbReference type="SUPFAM" id="SSF64268">
    <property type="entry name" value="PX domain"/>
    <property type="match status" value="1"/>
</dbReference>
<dbReference type="EMBL" id="GL984015">
    <property type="protein sequence ID" value="EGR30312.1"/>
    <property type="molecule type" value="Genomic_DNA"/>
</dbReference>
<keyword evidence="1" id="KW-1133">Transmembrane helix</keyword>
<dbReference type="PANTHER" id="PTHR10555:SF170">
    <property type="entry name" value="FI18122P1"/>
    <property type="match status" value="1"/>
</dbReference>
<dbReference type="SMART" id="SM00312">
    <property type="entry name" value="PX"/>
    <property type="match status" value="1"/>
</dbReference>
<keyword evidence="1" id="KW-0812">Transmembrane</keyword>
<dbReference type="eggNOG" id="KOG2273">
    <property type="taxonomic scope" value="Eukaryota"/>
</dbReference>
<accession>G0QWU3</accession>
<evidence type="ECO:0000256" key="1">
    <source>
        <dbReference type="SAM" id="Phobius"/>
    </source>
</evidence>
<dbReference type="GO" id="GO:0005768">
    <property type="term" value="C:endosome"/>
    <property type="evidence" value="ECO:0007669"/>
    <property type="project" value="TreeGrafter"/>
</dbReference>
<dbReference type="InterPro" id="IPR036871">
    <property type="entry name" value="PX_dom_sf"/>
</dbReference>
<dbReference type="Pfam" id="PF00787">
    <property type="entry name" value="PX"/>
    <property type="match status" value="1"/>
</dbReference>
<gene>
    <name evidence="3" type="ORF">IMG5_135240</name>
</gene>
<dbReference type="GO" id="GO:0035091">
    <property type="term" value="F:phosphatidylinositol binding"/>
    <property type="evidence" value="ECO:0007669"/>
    <property type="project" value="InterPro"/>
</dbReference>
<dbReference type="GeneID" id="14906423"/>
<organism evidence="3 4">
    <name type="scientific">Ichthyophthirius multifiliis</name>
    <name type="common">White spot disease agent</name>
    <name type="synonym">Ich</name>
    <dbReference type="NCBI Taxonomy" id="5932"/>
    <lineage>
        <taxon>Eukaryota</taxon>
        <taxon>Sar</taxon>
        <taxon>Alveolata</taxon>
        <taxon>Ciliophora</taxon>
        <taxon>Intramacronucleata</taxon>
        <taxon>Oligohymenophorea</taxon>
        <taxon>Hymenostomatida</taxon>
        <taxon>Ophryoglenina</taxon>
        <taxon>Ichthyophthirius</taxon>
    </lineage>
</organism>
<dbReference type="RefSeq" id="XP_004031899.1">
    <property type="nucleotide sequence ID" value="XM_004031851.1"/>
</dbReference>
<sequence length="437" mass="53044">MSIEQQLQEDDQSKIQVQVLDPQVKDGGMQKYILYTIKGEDSKGNFEIQRRFSDFDMFRKTLLQRWPSCFIPPIPPKKVVGNMDNAFIEDRRLNLEQFLIRLSQLQYLWYNEETQIFIREKSELDKILGKLEQQTNQQIIEKYQENFKQLSGKEINSSIESKIDNFNVYLKKINAMLENYKQMAKNAVKSREKDNESVQSCITYLLPEYENHCLQEYVGVLQEGKMIFQQNQDEKQNQMVAQFKEFLQNNQLYKLYELIKQEQRDVMAFIECMDSRQQYIQTKNKLESKQKDMKLDQQKIMAGKSTLKNIFTKKLKKRISNIYKFKLIKMKQNQSQQDLLQIYLQYFQGMQKLISLKRKKNKFIIKLQNKSQTMKWNLTNLKFNFGSICCRIIIQLIFDMVFFLYYFLFIFYFFNIYFIYYLNFIQYYKYLVQYYIK</sequence>
<keyword evidence="1" id="KW-0472">Membrane</keyword>
<dbReference type="InterPro" id="IPR001683">
    <property type="entry name" value="PX_dom"/>
</dbReference>
<dbReference type="InParanoid" id="G0QWU3"/>
<feature type="non-terminal residue" evidence="3">
    <location>
        <position position="437"/>
    </location>
</feature>
<dbReference type="Gene3D" id="3.30.1520.10">
    <property type="entry name" value="Phox-like domain"/>
    <property type="match status" value="1"/>
</dbReference>
<feature type="domain" description="PX" evidence="2">
    <location>
        <begin position="13"/>
        <end position="125"/>
    </location>
</feature>
<evidence type="ECO:0000259" key="2">
    <source>
        <dbReference type="PROSITE" id="PS50195"/>
    </source>
</evidence>
<dbReference type="CDD" id="cd06093">
    <property type="entry name" value="PX_domain"/>
    <property type="match status" value="1"/>
</dbReference>
<proteinExistence type="predicted"/>
<evidence type="ECO:0000313" key="4">
    <source>
        <dbReference type="Proteomes" id="UP000008983"/>
    </source>
</evidence>
<name>G0QWU3_ICHMU</name>
<reference evidence="3 4" key="1">
    <citation type="submission" date="2011-07" db="EMBL/GenBank/DDBJ databases">
        <authorList>
            <person name="Coyne R."/>
            <person name="Brami D."/>
            <person name="Johnson J."/>
            <person name="Hostetler J."/>
            <person name="Hannick L."/>
            <person name="Clark T."/>
            <person name="Cassidy-Hanley D."/>
            <person name="Inman J."/>
        </authorList>
    </citation>
    <scope>NUCLEOTIDE SEQUENCE [LARGE SCALE GENOMIC DNA]</scope>
    <source>
        <strain evidence="3 4">G5</strain>
    </source>
</reference>
<dbReference type="OrthoDB" id="437742at2759"/>
<dbReference type="OMA" id="KYLWYSE"/>
<evidence type="ECO:0000313" key="3">
    <source>
        <dbReference type="EMBL" id="EGR30312.1"/>
    </source>
</evidence>
<keyword evidence="4" id="KW-1185">Reference proteome</keyword>
<keyword evidence="3" id="KW-0560">Oxidoreductase</keyword>
<dbReference type="PANTHER" id="PTHR10555">
    <property type="entry name" value="SORTING NEXIN"/>
    <property type="match status" value="1"/>
</dbReference>
<dbReference type="PROSITE" id="PS50195">
    <property type="entry name" value="PX"/>
    <property type="match status" value="1"/>
</dbReference>
<dbReference type="GO" id="GO:0016491">
    <property type="term" value="F:oxidoreductase activity"/>
    <property type="evidence" value="ECO:0007669"/>
    <property type="project" value="UniProtKB-KW"/>
</dbReference>
<dbReference type="STRING" id="857967.G0QWU3"/>
<dbReference type="Proteomes" id="UP000008983">
    <property type="component" value="Unassembled WGS sequence"/>
</dbReference>
<dbReference type="AlphaFoldDB" id="G0QWU3"/>